<dbReference type="Proteomes" id="UP000019249">
    <property type="component" value="Unassembled WGS sequence"/>
</dbReference>
<comment type="caution">
    <text evidence="1">The sequence shown here is derived from an EMBL/GenBank/DDBJ whole genome shotgun (WGS) entry which is preliminary data.</text>
</comment>
<organism evidence="1 2">
    <name type="scientific">Listeria floridensis FSL S10-1187</name>
    <dbReference type="NCBI Taxonomy" id="1265817"/>
    <lineage>
        <taxon>Bacteria</taxon>
        <taxon>Bacillati</taxon>
        <taxon>Bacillota</taxon>
        <taxon>Bacilli</taxon>
        <taxon>Bacillales</taxon>
        <taxon>Listeriaceae</taxon>
        <taxon>Listeria</taxon>
    </lineage>
</organism>
<evidence type="ECO:0000313" key="2">
    <source>
        <dbReference type="Proteomes" id="UP000019249"/>
    </source>
</evidence>
<dbReference type="InterPro" id="IPR029075">
    <property type="entry name" value="Imm48"/>
</dbReference>
<dbReference type="EMBL" id="AODF01000038">
    <property type="protein sequence ID" value="EUJ26361.1"/>
    <property type="molecule type" value="Genomic_DNA"/>
</dbReference>
<dbReference type="Pfam" id="PF15574">
    <property type="entry name" value="Imm48"/>
    <property type="match status" value="1"/>
</dbReference>
<sequence>MEKAACFVFYLVKGVPKLDKSFFAEARKCAERFFEALQFDPNKSDHLESKVVTSYLFGMLTMLGSEMDADGSEIQSSLVASLVHVFGFSERDASHLSSHVIKCTEREHHPAQFTVIERGLEGYMEYYRTGNDQEFPKDITSILEVMREFAAAK</sequence>
<accession>A0ABN0RCF8</accession>
<keyword evidence="2" id="KW-1185">Reference proteome</keyword>
<name>A0ABN0RCF8_9LIST</name>
<evidence type="ECO:0000313" key="1">
    <source>
        <dbReference type="EMBL" id="EUJ26361.1"/>
    </source>
</evidence>
<protein>
    <submittedName>
        <fullName evidence="1">Uncharacterized protein</fullName>
    </submittedName>
</protein>
<proteinExistence type="predicted"/>
<reference evidence="1 2" key="1">
    <citation type="journal article" date="2014" name="Int. J. Syst. Evol. Microbiol.">
        <title>Listeria floridensis sp. nov., Listeria aquatica sp. nov., Listeria cornellensis sp. nov., Listeria riparia sp. nov. and Listeria grandensis sp. nov., from agricultural and natural environments.</title>
        <authorList>
            <person name="den Bakker H.C."/>
            <person name="Warchocki S."/>
            <person name="Wright E.M."/>
            <person name="Allred A.F."/>
            <person name="Ahlstrom C."/>
            <person name="Manuel C.S."/>
            <person name="Stasiewicz M.J."/>
            <person name="Burrell A."/>
            <person name="Roof S."/>
            <person name="Strawn L."/>
            <person name="Fortes E.D."/>
            <person name="Nightingale K.K."/>
            <person name="Kephart D."/>
            <person name="Wiedmann M."/>
        </authorList>
    </citation>
    <scope>NUCLEOTIDE SEQUENCE [LARGE SCALE GENOMIC DNA]</scope>
    <source>
        <strain evidence="1 2">FSL S10-1187</strain>
    </source>
</reference>
<gene>
    <name evidence="1" type="ORF">MFLO_14132</name>
</gene>